<dbReference type="InterPro" id="IPR018466">
    <property type="entry name" value="Kre9/Knh1-like_N"/>
</dbReference>
<evidence type="ECO:0000313" key="5">
    <source>
        <dbReference type="EMBL" id="RKU40273.1"/>
    </source>
</evidence>
<evidence type="ECO:0000256" key="2">
    <source>
        <dbReference type="SAM" id="MobiDB-lite"/>
    </source>
</evidence>
<keyword evidence="1 3" id="KW-0732">Signal</keyword>
<name>A0A420XX83_9PEZI</name>
<reference evidence="5 6" key="1">
    <citation type="submission" date="2018-08" db="EMBL/GenBank/DDBJ databases">
        <title>Draft genome of the lignicolous fungus Coniochaeta pulveracea.</title>
        <authorList>
            <person name="Borstlap C.J."/>
            <person name="De Witt R.N."/>
            <person name="Botha A."/>
            <person name="Volschenk H."/>
        </authorList>
    </citation>
    <scope>NUCLEOTIDE SEQUENCE [LARGE SCALE GENOMIC DNA]</scope>
    <source>
        <strain evidence="5 6">CAB683</strain>
    </source>
</reference>
<dbReference type="PANTHER" id="PTHR35185:SF1">
    <property type="entry name" value="UPF0619 GPI-ANCHORED MEMBRANE PROTEIN C1322.10"/>
    <property type="match status" value="1"/>
</dbReference>
<gene>
    <name evidence="5" type="ORF">DL546_002511</name>
</gene>
<dbReference type="EMBL" id="QVQW01000112">
    <property type="protein sequence ID" value="RKU40273.1"/>
    <property type="molecule type" value="Genomic_DNA"/>
</dbReference>
<feature type="domain" description="Yeast cell wall synthesis Kre9/Knh1-like N-terminal" evidence="4">
    <location>
        <begin position="24"/>
        <end position="115"/>
    </location>
</feature>
<dbReference type="InterPro" id="IPR052479">
    <property type="entry name" value="GPI-anchor_Adhesion_Reg"/>
</dbReference>
<keyword evidence="6" id="KW-1185">Reference proteome</keyword>
<organism evidence="5 6">
    <name type="scientific">Coniochaeta pulveracea</name>
    <dbReference type="NCBI Taxonomy" id="177199"/>
    <lineage>
        <taxon>Eukaryota</taxon>
        <taxon>Fungi</taxon>
        <taxon>Dikarya</taxon>
        <taxon>Ascomycota</taxon>
        <taxon>Pezizomycotina</taxon>
        <taxon>Sordariomycetes</taxon>
        <taxon>Sordariomycetidae</taxon>
        <taxon>Coniochaetales</taxon>
        <taxon>Coniochaetaceae</taxon>
        <taxon>Coniochaeta</taxon>
    </lineage>
</organism>
<accession>A0A420XX83</accession>
<evidence type="ECO:0000313" key="6">
    <source>
        <dbReference type="Proteomes" id="UP000275385"/>
    </source>
</evidence>
<protein>
    <recommendedName>
        <fullName evidence="4">Yeast cell wall synthesis Kre9/Knh1-like N-terminal domain-containing protein</fullName>
    </recommendedName>
</protein>
<feature type="region of interest" description="Disordered" evidence="2">
    <location>
        <begin position="124"/>
        <end position="151"/>
    </location>
</feature>
<feature type="signal peptide" evidence="3">
    <location>
        <begin position="1"/>
        <end position="18"/>
    </location>
</feature>
<sequence length="175" mass="17982">MFTKTLIAFASLLAATQAITITAPALDAQWDLSQSNTIEWTAVDTDPKNFTIVLVDHSSSSGAKQTEIKKNVNTSDKKYSFSNLVATPGDKFQINFVGTDVLNQGIIAQSQNFKVTKSGVAATTTSASSTSSGAPSSTESAPASTTTGKTNGAAGLVRGALGVVGSLGAMVYVLL</sequence>
<dbReference type="Pfam" id="PF10342">
    <property type="entry name" value="Kre9_KNH"/>
    <property type="match status" value="1"/>
</dbReference>
<dbReference type="PANTHER" id="PTHR35185">
    <property type="entry name" value="SERINE/THREONINE-RICH PROTEIN ADG2-RELATED"/>
    <property type="match status" value="1"/>
</dbReference>
<comment type="caution">
    <text evidence="5">The sequence shown here is derived from an EMBL/GenBank/DDBJ whole genome shotgun (WGS) entry which is preliminary data.</text>
</comment>
<evidence type="ECO:0000256" key="1">
    <source>
        <dbReference type="ARBA" id="ARBA00022729"/>
    </source>
</evidence>
<evidence type="ECO:0000256" key="3">
    <source>
        <dbReference type="SAM" id="SignalP"/>
    </source>
</evidence>
<proteinExistence type="predicted"/>
<dbReference type="STRING" id="177199.A0A420XX83"/>
<dbReference type="AlphaFoldDB" id="A0A420XX83"/>
<evidence type="ECO:0000259" key="4">
    <source>
        <dbReference type="Pfam" id="PF10342"/>
    </source>
</evidence>
<dbReference type="Proteomes" id="UP000275385">
    <property type="component" value="Unassembled WGS sequence"/>
</dbReference>
<feature type="chain" id="PRO_5019548987" description="Yeast cell wall synthesis Kre9/Knh1-like N-terminal domain-containing protein" evidence="3">
    <location>
        <begin position="19"/>
        <end position="175"/>
    </location>
</feature>
<dbReference type="OrthoDB" id="5316007at2759"/>